<dbReference type="InterPro" id="IPR036986">
    <property type="entry name" value="S4_RNA-bd_sf"/>
</dbReference>
<dbReference type="Proteomes" id="UP000036458">
    <property type="component" value="Chromosome"/>
</dbReference>
<comment type="similarity">
    <text evidence="1 4">Belongs to the pseudouridine synthase RsuA family.</text>
</comment>
<reference evidence="6 7" key="1">
    <citation type="submission" date="2015-01" db="EMBL/GenBank/DDBJ databases">
        <title>Rufibacter sp./DG31D/ whole genome sequencing.</title>
        <authorList>
            <person name="Kim M.K."/>
            <person name="Srinivasan S."/>
            <person name="Lee J.-J."/>
        </authorList>
    </citation>
    <scope>NUCLEOTIDE SEQUENCE [LARGE SCALE GENOMIC DNA]</scope>
    <source>
        <strain evidence="6 7">DG31D</strain>
    </source>
</reference>
<dbReference type="FunFam" id="3.30.70.1560:FF:000002">
    <property type="entry name" value="Pseudouridine synthase"/>
    <property type="match status" value="1"/>
</dbReference>
<sequence>MKNLSSSLQHFVVQKGRMSNKEAVQCILLGRVLVNGKKGQLSQPLLPEDEVTLDGHVLKPSQTFTYLAYYKPRGVESTLNLLIQNNLAQALSFNLRLFPVGRLDKESEGLMLLTNDGQLYDRIASAEHHQEKEYIITVDKPLTPEALEHLAEGVVIMGQKTRPAQVSQTGENQFRIILTQGLNRQIRRMCHKLGYAVEQLVRVRIVTLSLGQLQPGEWRALHEEELKQLKQSS</sequence>
<dbReference type="SMART" id="SM00363">
    <property type="entry name" value="S4"/>
    <property type="match status" value="1"/>
</dbReference>
<evidence type="ECO:0000313" key="7">
    <source>
        <dbReference type="Proteomes" id="UP000036458"/>
    </source>
</evidence>
<keyword evidence="2 4" id="KW-0413">Isomerase</keyword>
<dbReference type="SUPFAM" id="SSF55120">
    <property type="entry name" value="Pseudouridine synthase"/>
    <property type="match status" value="1"/>
</dbReference>
<accession>A0A0H4VKB3</accession>
<dbReference type="EC" id="5.4.99.-" evidence="4"/>
<dbReference type="SUPFAM" id="SSF55174">
    <property type="entry name" value="Alpha-L RNA-binding motif"/>
    <property type="match status" value="1"/>
</dbReference>
<dbReference type="PANTHER" id="PTHR47683:SF2">
    <property type="entry name" value="RNA-BINDING S4 DOMAIN-CONTAINING PROTEIN"/>
    <property type="match status" value="1"/>
</dbReference>
<dbReference type="Gene3D" id="3.30.70.1560">
    <property type="entry name" value="Alpha-L RNA-binding motif"/>
    <property type="match status" value="1"/>
</dbReference>
<dbReference type="PATRIC" id="fig|1379910.4.peg.2017"/>
<evidence type="ECO:0000256" key="4">
    <source>
        <dbReference type="RuleBase" id="RU003887"/>
    </source>
</evidence>
<dbReference type="GO" id="GO:0120159">
    <property type="term" value="F:rRNA pseudouridine synthase activity"/>
    <property type="evidence" value="ECO:0007669"/>
    <property type="project" value="UniProtKB-ARBA"/>
</dbReference>
<name>A0A0H4VKB3_9BACT</name>
<dbReference type="InterPro" id="IPR018496">
    <property type="entry name" value="PsdUridine_synth_RsuA/RluB_CS"/>
</dbReference>
<keyword evidence="7" id="KW-1185">Reference proteome</keyword>
<dbReference type="KEGG" id="ruf:TH63_09290"/>
<dbReference type="STRING" id="1379910.TH63_09290"/>
<evidence type="ECO:0000256" key="3">
    <source>
        <dbReference type="PROSITE-ProRule" id="PRU00182"/>
    </source>
</evidence>
<dbReference type="NCBIfam" id="TIGR00093">
    <property type="entry name" value="pseudouridine synthase"/>
    <property type="match status" value="1"/>
</dbReference>
<dbReference type="CDD" id="cd00165">
    <property type="entry name" value="S4"/>
    <property type="match status" value="1"/>
</dbReference>
<dbReference type="RefSeq" id="WP_048920703.1">
    <property type="nucleotide sequence ID" value="NZ_CP010777.1"/>
</dbReference>
<dbReference type="GO" id="GO:0003723">
    <property type="term" value="F:RNA binding"/>
    <property type="evidence" value="ECO:0007669"/>
    <property type="project" value="UniProtKB-KW"/>
</dbReference>
<dbReference type="InterPro" id="IPR002942">
    <property type="entry name" value="S4_RNA-bd"/>
</dbReference>
<feature type="domain" description="RNA-binding S4" evidence="5">
    <location>
        <begin position="6"/>
        <end position="63"/>
    </location>
</feature>
<organism evidence="6 7">
    <name type="scientific">Rufibacter radiotolerans</name>
    <dbReference type="NCBI Taxonomy" id="1379910"/>
    <lineage>
        <taxon>Bacteria</taxon>
        <taxon>Pseudomonadati</taxon>
        <taxon>Bacteroidota</taxon>
        <taxon>Cytophagia</taxon>
        <taxon>Cytophagales</taxon>
        <taxon>Hymenobacteraceae</taxon>
        <taxon>Rufibacter</taxon>
    </lineage>
</organism>
<dbReference type="GO" id="GO:0000455">
    <property type="term" value="P:enzyme-directed rRNA pseudouridine synthesis"/>
    <property type="evidence" value="ECO:0007669"/>
    <property type="project" value="UniProtKB-ARBA"/>
</dbReference>
<dbReference type="InterPro" id="IPR000748">
    <property type="entry name" value="PsdUridine_synth_RsuA/RluB/E/F"/>
</dbReference>
<evidence type="ECO:0000256" key="1">
    <source>
        <dbReference type="ARBA" id="ARBA00008348"/>
    </source>
</evidence>
<dbReference type="EMBL" id="CP010777">
    <property type="protein sequence ID" value="AKQ45793.1"/>
    <property type="molecule type" value="Genomic_DNA"/>
</dbReference>
<protein>
    <recommendedName>
        <fullName evidence="4">Pseudouridine synthase</fullName>
        <ecNumber evidence="4">5.4.99.-</ecNumber>
    </recommendedName>
</protein>
<gene>
    <name evidence="6" type="ORF">TH63_09290</name>
</gene>
<dbReference type="PROSITE" id="PS01149">
    <property type="entry name" value="PSI_RSU"/>
    <property type="match status" value="1"/>
</dbReference>
<dbReference type="AlphaFoldDB" id="A0A0H4VKB3"/>
<dbReference type="InterPro" id="IPR020103">
    <property type="entry name" value="PsdUridine_synth_cat_dom_sf"/>
</dbReference>
<dbReference type="InterPro" id="IPR042092">
    <property type="entry name" value="PsdUridine_s_RsuA/RluB/E/F_cat"/>
</dbReference>
<evidence type="ECO:0000256" key="2">
    <source>
        <dbReference type="ARBA" id="ARBA00023235"/>
    </source>
</evidence>
<evidence type="ECO:0000313" key="6">
    <source>
        <dbReference type="EMBL" id="AKQ45793.1"/>
    </source>
</evidence>
<dbReference type="InterPro" id="IPR020094">
    <property type="entry name" value="TruA/RsuA/RluB/E/F_N"/>
</dbReference>
<evidence type="ECO:0000259" key="5">
    <source>
        <dbReference type="SMART" id="SM00363"/>
    </source>
</evidence>
<dbReference type="OrthoDB" id="1012272at2"/>
<dbReference type="PROSITE" id="PS50889">
    <property type="entry name" value="S4"/>
    <property type="match status" value="1"/>
</dbReference>
<keyword evidence="3" id="KW-0694">RNA-binding</keyword>
<dbReference type="InterPro" id="IPR050343">
    <property type="entry name" value="RsuA_PseudoU_synthase"/>
</dbReference>
<dbReference type="Pfam" id="PF00849">
    <property type="entry name" value="PseudoU_synth_2"/>
    <property type="match status" value="1"/>
</dbReference>
<dbReference type="Gene3D" id="3.30.70.580">
    <property type="entry name" value="Pseudouridine synthase I, catalytic domain, N-terminal subdomain"/>
    <property type="match status" value="1"/>
</dbReference>
<dbReference type="Gene3D" id="3.10.290.10">
    <property type="entry name" value="RNA-binding S4 domain"/>
    <property type="match status" value="1"/>
</dbReference>
<proteinExistence type="inferred from homology"/>
<dbReference type="PANTHER" id="PTHR47683">
    <property type="entry name" value="PSEUDOURIDINE SYNTHASE FAMILY PROTEIN-RELATED"/>
    <property type="match status" value="1"/>
</dbReference>
<dbReference type="InterPro" id="IPR006145">
    <property type="entry name" value="PsdUridine_synth_RsuA/RluA"/>
</dbReference>